<sequence>MHNLSNFWSAIDSGPCRAYNWANLVNAYCTTTLENSKPFSSVQLVCAMVAWLGAFQYVLEVEKTSTRFHSKSILRLQGSYYDHNFGNATAEPALYMSVFKFETRVPYTTLVLKLCIPAKGCFASAITADPSPCSYDQLKPFQKQGLHEDIEEVDILDHKVNDGEFDLRPISVCKDIWKPTN</sequence>
<dbReference type="InParanoid" id="F4RPW3"/>
<dbReference type="VEuPathDB" id="FungiDB:MELLADRAFT_107460"/>
<name>F4RPW3_MELLP</name>
<dbReference type="RefSeq" id="XP_007411158.1">
    <property type="nucleotide sequence ID" value="XM_007411096.1"/>
</dbReference>
<protein>
    <submittedName>
        <fullName evidence="1">Uncharacterized protein</fullName>
    </submittedName>
</protein>
<dbReference type="AlphaFoldDB" id="F4RPW3"/>
<gene>
    <name evidence="1" type="ORF">MELLADRAFT_107460</name>
</gene>
<reference evidence="2" key="1">
    <citation type="journal article" date="2011" name="Proc. Natl. Acad. Sci. U.S.A.">
        <title>Obligate biotrophy features unraveled by the genomic analysis of rust fungi.</title>
        <authorList>
            <person name="Duplessis S."/>
            <person name="Cuomo C.A."/>
            <person name="Lin Y.-C."/>
            <person name="Aerts A."/>
            <person name="Tisserant E."/>
            <person name="Veneault-Fourrey C."/>
            <person name="Joly D.L."/>
            <person name="Hacquard S."/>
            <person name="Amselem J."/>
            <person name="Cantarel B.L."/>
            <person name="Chiu R."/>
            <person name="Coutinho P.M."/>
            <person name="Feau N."/>
            <person name="Field M."/>
            <person name="Frey P."/>
            <person name="Gelhaye E."/>
            <person name="Goldberg J."/>
            <person name="Grabherr M.G."/>
            <person name="Kodira C.D."/>
            <person name="Kohler A."/>
            <person name="Kuees U."/>
            <person name="Lindquist E.A."/>
            <person name="Lucas S.M."/>
            <person name="Mago R."/>
            <person name="Mauceli E."/>
            <person name="Morin E."/>
            <person name="Murat C."/>
            <person name="Pangilinan J.L."/>
            <person name="Park R."/>
            <person name="Pearson M."/>
            <person name="Quesneville H."/>
            <person name="Rouhier N."/>
            <person name="Sakthikumar S."/>
            <person name="Salamov A.A."/>
            <person name="Schmutz J."/>
            <person name="Selles B."/>
            <person name="Shapiro H."/>
            <person name="Tanguay P."/>
            <person name="Tuskan G.A."/>
            <person name="Henrissat B."/>
            <person name="Van de Peer Y."/>
            <person name="Rouze P."/>
            <person name="Ellis J.G."/>
            <person name="Dodds P.N."/>
            <person name="Schein J.E."/>
            <person name="Zhong S."/>
            <person name="Hamelin R.C."/>
            <person name="Grigoriev I.V."/>
            <person name="Szabo L.J."/>
            <person name="Martin F."/>
        </authorList>
    </citation>
    <scope>NUCLEOTIDE SEQUENCE [LARGE SCALE GENOMIC DNA]</scope>
    <source>
        <strain evidence="2">98AG31 / pathotype 3-4-7</strain>
    </source>
</reference>
<dbReference type="HOGENOM" id="CLU_1489324_0_0_1"/>
<dbReference type="KEGG" id="mlr:MELLADRAFT_107460"/>
<dbReference type="GeneID" id="18923182"/>
<accession>F4RPW3</accession>
<keyword evidence="2" id="KW-1185">Reference proteome</keyword>
<evidence type="ECO:0000313" key="1">
    <source>
        <dbReference type="EMBL" id="EGG05669.1"/>
    </source>
</evidence>
<dbReference type="EMBL" id="GL883112">
    <property type="protein sequence ID" value="EGG05669.1"/>
    <property type="molecule type" value="Genomic_DNA"/>
</dbReference>
<dbReference type="Proteomes" id="UP000001072">
    <property type="component" value="Unassembled WGS sequence"/>
</dbReference>
<evidence type="ECO:0000313" key="2">
    <source>
        <dbReference type="Proteomes" id="UP000001072"/>
    </source>
</evidence>
<proteinExistence type="predicted"/>
<organism evidence="2">
    <name type="scientific">Melampsora larici-populina (strain 98AG31 / pathotype 3-4-7)</name>
    <name type="common">Poplar leaf rust fungus</name>
    <dbReference type="NCBI Taxonomy" id="747676"/>
    <lineage>
        <taxon>Eukaryota</taxon>
        <taxon>Fungi</taxon>
        <taxon>Dikarya</taxon>
        <taxon>Basidiomycota</taxon>
        <taxon>Pucciniomycotina</taxon>
        <taxon>Pucciniomycetes</taxon>
        <taxon>Pucciniales</taxon>
        <taxon>Melampsoraceae</taxon>
        <taxon>Melampsora</taxon>
    </lineage>
</organism>